<protein>
    <recommendedName>
        <fullName evidence="4">RING-type domain-containing protein</fullName>
    </recommendedName>
</protein>
<dbReference type="Pfam" id="PF25066">
    <property type="entry name" value="TPR_VPS8_2"/>
    <property type="match status" value="1"/>
</dbReference>
<dbReference type="STRING" id="645134.A0A0L0HBQ4"/>
<evidence type="ECO:0000259" key="4">
    <source>
        <dbReference type="SMART" id="SM00184"/>
    </source>
</evidence>
<dbReference type="Pfam" id="PF23555">
    <property type="entry name" value="zf-RING_Vps41"/>
    <property type="match status" value="1"/>
</dbReference>
<gene>
    <name evidence="5" type="ORF">SPPG_05970</name>
</gene>
<dbReference type="EMBL" id="KQ257459">
    <property type="protein sequence ID" value="KNC99020.1"/>
    <property type="molecule type" value="Genomic_DNA"/>
</dbReference>
<dbReference type="InParanoid" id="A0A0L0HBQ4"/>
<comment type="similarity">
    <text evidence="1">Belongs to the VPS8 family.</text>
</comment>
<dbReference type="Proteomes" id="UP000053201">
    <property type="component" value="Unassembled WGS sequence"/>
</dbReference>
<feature type="repeat" description="WD" evidence="2">
    <location>
        <begin position="385"/>
        <end position="426"/>
    </location>
</feature>
<evidence type="ECO:0000256" key="3">
    <source>
        <dbReference type="SAM" id="MobiDB-lite"/>
    </source>
</evidence>
<dbReference type="InterPro" id="IPR001841">
    <property type="entry name" value="Znf_RING"/>
</dbReference>
<dbReference type="InterPro" id="IPR001680">
    <property type="entry name" value="WD40_rpt"/>
</dbReference>
<dbReference type="Pfam" id="PF12816">
    <property type="entry name" value="TPR_Vps8"/>
    <property type="match status" value="1"/>
</dbReference>
<feature type="region of interest" description="Disordered" evidence="3">
    <location>
        <begin position="1477"/>
        <end position="1496"/>
    </location>
</feature>
<dbReference type="OrthoDB" id="289913at2759"/>
<dbReference type="RefSeq" id="XP_016607060.1">
    <property type="nucleotide sequence ID" value="XM_016754177.1"/>
</dbReference>
<dbReference type="InterPro" id="IPR059070">
    <property type="entry name" value="TPR_VPS8_2"/>
</dbReference>
<dbReference type="SMART" id="SM00184">
    <property type="entry name" value="RING"/>
    <property type="match status" value="1"/>
</dbReference>
<dbReference type="PANTHER" id="PTHR12616">
    <property type="entry name" value="VACUOLAR PROTEIN SORTING VPS41"/>
    <property type="match status" value="1"/>
</dbReference>
<evidence type="ECO:0000256" key="2">
    <source>
        <dbReference type="PROSITE-ProRule" id="PRU00221"/>
    </source>
</evidence>
<feature type="domain" description="RING-type" evidence="4">
    <location>
        <begin position="1598"/>
        <end position="1662"/>
    </location>
</feature>
<name>A0A0L0HBQ4_SPIPD</name>
<feature type="region of interest" description="Disordered" evidence="3">
    <location>
        <begin position="1"/>
        <end position="42"/>
    </location>
</feature>
<dbReference type="GO" id="GO:0030897">
    <property type="term" value="C:HOPS complex"/>
    <property type="evidence" value="ECO:0007669"/>
    <property type="project" value="TreeGrafter"/>
</dbReference>
<keyword evidence="2" id="KW-0853">WD repeat</keyword>
<dbReference type="Gene3D" id="2.130.10.10">
    <property type="entry name" value="YVTN repeat-like/Quinoprotein amine dehydrogenase"/>
    <property type="match status" value="1"/>
</dbReference>
<accession>A0A0L0HBQ4</accession>
<feature type="region of interest" description="Disordered" evidence="3">
    <location>
        <begin position="63"/>
        <end position="111"/>
    </location>
</feature>
<dbReference type="InterPro" id="IPR015943">
    <property type="entry name" value="WD40/YVTN_repeat-like_dom_sf"/>
</dbReference>
<dbReference type="InterPro" id="IPR057779">
    <property type="entry name" value="Znf_RING_Vps41"/>
</dbReference>
<proteinExistence type="inferred from homology"/>
<evidence type="ECO:0000313" key="5">
    <source>
        <dbReference type="EMBL" id="KNC99020.1"/>
    </source>
</evidence>
<feature type="compositionally biased region" description="Basic and acidic residues" evidence="3">
    <location>
        <begin position="90"/>
        <end position="111"/>
    </location>
</feature>
<evidence type="ECO:0000313" key="6">
    <source>
        <dbReference type="Proteomes" id="UP000053201"/>
    </source>
</evidence>
<feature type="region of interest" description="Disordered" evidence="3">
    <location>
        <begin position="225"/>
        <end position="277"/>
    </location>
</feature>
<evidence type="ECO:0000256" key="1">
    <source>
        <dbReference type="ARBA" id="ARBA00009422"/>
    </source>
</evidence>
<dbReference type="OMA" id="HQACGLI"/>
<dbReference type="PANTHER" id="PTHR12616:SF8">
    <property type="entry name" value="VACUOLAR PROTEIN SORTING-ASSOCIATED PROTEIN 8 HOMOLOG"/>
    <property type="match status" value="1"/>
</dbReference>
<dbReference type="GO" id="GO:0006623">
    <property type="term" value="P:protein targeting to vacuole"/>
    <property type="evidence" value="ECO:0007669"/>
    <property type="project" value="InterPro"/>
</dbReference>
<reference evidence="5 6" key="1">
    <citation type="submission" date="2009-08" db="EMBL/GenBank/DDBJ databases">
        <title>The Genome Sequence of Spizellomyces punctatus strain DAOM BR117.</title>
        <authorList>
            <consortium name="The Broad Institute Genome Sequencing Platform"/>
            <person name="Russ C."/>
            <person name="Cuomo C."/>
            <person name="Shea T."/>
            <person name="Young S.K."/>
            <person name="Zeng Q."/>
            <person name="Koehrsen M."/>
            <person name="Haas B."/>
            <person name="Borodovsky M."/>
            <person name="Guigo R."/>
            <person name="Alvarado L."/>
            <person name="Berlin A."/>
            <person name="Bochicchio J."/>
            <person name="Borenstein D."/>
            <person name="Chapman S."/>
            <person name="Chen Z."/>
            <person name="Engels R."/>
            <person name="Freedman E."/>
            <person name="Gellesch M."/>
            <person name="Goldberg J."/>
            <person name="Griggs A."/>
            <person name="Gujja S."/>
            <person name="Heiman D."/>
            <person name="Hepburn T."/>
            <person name="Howarth C."/>
            <person name="Jen D."/>
            <person name="Larson L."/>
            <person name="Lewis B."/>
            <person name="Mehta T."/>
            <person name="Park D."/>
            <person name="Pearson M."/>
            <person name="Roberts A."/>
            <person name="Saif S."/>
            <person name="Shenoy N."/>
            <person name="Sisk P."/>
            <person name="Stolte C."/>
            <person name="Sykes S."/>
            <person name="Thomson T."/>
            <person name="Walk T."/>
            <person name="White J."/>
            <person name="Yandava C."/>
            <person name="Burger G."/>
            <person name="Gray M.W."/>
            <person name="Holland P.W.H."/>
            <person name="King N."/>
            <person name="Lang F.B.F."/>
            <person name="Roger A.J."/>
            <person name="Ruiz-Trillo I."/>
            <person name="Lander E."/>
            <person name="Nusbaum C."/>
        </authorList>
    </citation>
    <scope>NUCLEOTIDE SEQUENCE [LARGE SCALE GENOMIC DNA]</scope>
    <source>
        <strain evidence="5 6">DAOM BR117</strain>
    </source>
</reference>
<feature type="compositionally biased region" description="Low complexity" evidence="3">
    <location>
        <begin position="63"/>
        <end position="83"/>
    </location>
</feature>
<dbReference type="InterPro" id="IPR045111">
    <property type="entry name" value="Vps41/Vps8"/>
</dbReference>
<dbReference type="CDD" id="cd16448">
    <property type="entry name" value="RING-H2"/>
    <property type="match status" value="1"/>
</dbReference>
<sequence length="1813" mass="200684">MSDLGSIEDHFDSLQQGGQDSNAHHTRLNGTTQIGGIGTVSEDPSGWRPFGLGFKIPAWGRRSTTNSNLSRSNSESRLSVASSTGSNGDLKGELGRTSDKRSSHLRHEVGTRENADGLSLIEDSEHHDIRTLSELTARFASLIIPGDIADADQQVLQTRIEELQTLQQDVLAHIDTNDLETDEKARTLLEAIVEEIGVYGEFLESSESASGLGILAKNGEETDDVISYGSSAQTPDDMRSSGSQTFEDSTSDACSDVSGLASPPVQSPATQPPRPLSHFRRISTSTVASGASLSSSTIPSTAAMSASNLSVLAGQTVPPGPKDVLRWTSLQKLSMQLMSGAMRQKVGVPTVLSISGGILIGTSWSMILVYDFAQVLKTILGDPADASNPGPVTAVALAPDHNQLACGYAHGLIRVWDIQRRAIVKSIIPIGVQQEAKSKKDGHAQGAAIIHLAFIGTKGAFVSGDNQGSAFYHASSKGLVMSTQVSTRIHPSSSNPAVSTTLYALSALPRVSGHLRYPGDHLDLIALSTPYKMAIISLKPAPQTQFRLSWTRGSTVTNPSALACSISCLAWCPPSKQDKHGKIPVLSNPLLACSFGKQLRIIRVSWVSTAKRSKRDSVNVQSNAVDYSVQGSWVANDDIVALQWMDDKLLLCLTSLQELILFDATIMREIERSDVSMRQIISSDYYTRSLQSLRVTPAMAYHQSIRSYKGRLFVLGQRELTVASRLSWTDRLKALVVSGNFQEAIAMGLTFYYGSAKRAVIGLPPDDEMRRTMVGDHLTDLLLSFINMSLTSYDASDQKLLEGEDISVFRQLAATAFDTCLAIGRDDLLFGDIYENFGDKNLRVVFFELLEAYVLDERITTFSNPVIVQEFIAFYEMHGWLDRLEQVILHLDPMVLDVHHTVGLCLKYGLYSGLLYVYNRVGDFVTPIIELLHLLELHGKARNDKGHSNGNGSALSTSIAHSPEDAVYTLYVYLAYILTGKAFPVGHLDEKEAVAAREDVFSFLFSPFHAIWPPGTGACKLGREPYPYIHLLLSYDPREFLKALGAIVADDALQNKDLKIRPNVFVADEDGMGRFADRYEISRQFILNALISAVEGSSPPSVDILSLQHGESIYENNVLDPRDVTLCFCFVARIYANYRSTVSLQKDVLRRVLLCLMTSPDSTTREERQRAIVGVLLTGFEPSNAEQDKWLDLYQQGGLWRPYELAARKLQRYELVILSYLNDPTRQEQGFHAIYELLESEALAPRQSLAVKQSVLQNVVQLTHIDEVATTDLMSTFWPTEHKAVIRTLSPNADDLFTYLRGLLDAEWALSLRKTADRPRRRRPKQSTSTTDLGEEVYEKYIELLCIREPREVKRYLDRLSVDHTGYPYAFDRVLALCKQHNVLDAAVWILEKSGNLEGALRLIMEGVQVAVEIITNTGNRSGETSGEITSLNALEHIKRRIDMALDLCMRSSGRLGKDECESLWFSLLDAIVEPQKVTAPPSPTRPEGGPLSATFDDEREPKVVELYDCLKNSARTLLYAMVGYVPFHSILYRIVQSQRRASFGEHREIIFSMLDSYSYERELLQATNRILSIDVHGSQARSTSLRRKALRPFKGQCGVCKRMLHIRAMSDLQKINKIAVMKCGHAFHATCLQTDMERIASMEGWETAGDAISGSGWCVICAKNRDRAKAAAKKLTTSSAERTKEKGKDKMAVVADAEEPPDTQQKQQVQRANAELFVRLSSHMPTNEIYRLLHPHRASNVEDMINMNDDVIDLGESPYDSVYGDGQSAYRRGSEFPSHQIQHIPSSIVKTPHKYFLSLAPPSMPPSIDSVD</sequence>
<dbReference type="SUPFAM" id="SSF50978">
    <property type="entry name" value="WD40 repeat-like"/>
    <property type="match status" value="1"/>
</dbReference>
<dbReference type="eggNOG" id="KOG2079">
    <property type="taxonomic scope" value="Eukaryota"/>
</dbReference>
<keyword evidence="6" id="KW-1185">Reference proteome</keyword>
<dbReference type="PROSITE" id="PS50082">
    <property type="entry name" value="WD_REPEATS_2"/>
    <property type="match status" value="1"/>
</dbReference>
<dbReference type="InterPro" id="IPR036322">
    <property type="entry name" value="WD40_repeat_dom_sf"/>
</dbReference>
<feature type="compositionally biased region" description="Polar residues" evidence="3">
    <location>
        <begin position="228"/>
        <end position="253"/>
    </location>
</feature>
<dbReference type="GO" id="GO:0005770">
    <property type="term" value="C:late endosome"/>
    <property type="evidence" value="ECO:0007669"/>
    <property type="project" value="TreeGrafter"/>
</dbReference>
<dbReference type="GeneID" id="27689310"/>
<organism evidence="5 6">
    <name type="scientific">Spizellomyces punctatus (strain DAOM BR117)</name>
    <dbReference type="NCBI Taxonomy" id="645134"/>
    <lineage>
        <taxon>Eukaryota</taxon>
        <taxon>Fungi</taxon>
        <taxon>Fungi incertae sedis</taxon>
        <taxon>Chytridiomycota</taxon>
        <taxon>Chytridiomycota incertae sedis</taxon>
        <taxon>Chytridiomycetes</taxon>
        <taxon>Spizellomycetales</taxon>
        <taxon>Spizellomycetaceae</taxon>
        <taxon>Spizellomyces</taxon>
    </lineage>
</organism>
<dbReference type="Pfam" id="PF23410">
    <property type="entry name" value="Beta-prop_VPS8"/>
    <property type="match status" value="1"/>
</dbReference>
<dbReference type="VEuPathDB" id="FungiDB:SPPG_05970"/>
<dbReference type="GO" id="GO:0034058">
    <property type="term" value="P:endosomal vesicle fusion"/>
    <property type="evidence" value="ECO:0007669"/>
    <property type="project" value="TreeGrafter"/>
</dbReference>
<dbReference type="InterPro" id="IPR025941">
    <property type="entry name" value="Vps8_central_dom"/>
</dbReference>